<protein>
    <recommendedName>
        <fullName evidence="5">DNA 3'-5' helicase II</fullName>
    </recommendedName>
</protein>
<dbReference type="Proteomes" id="UP001330434">
    <property type="component" value="Chromosome"/>
</dbReference>
<keyword evidence="3 7" id="KW-0347">Helicase</keyword>
<evidence type="ECO:0000259" key="6">
    <source>
        <dbReference type="Pfam" id="PF13361"/>
    </source>
</evidence>
<keyword evidence="1" id="KW-0547">Nucleotide-binding</keyword>
<evidence type="ECO:0000313" key="7">
    <source>
        <dbReference type="EMBL" id="WVX67647.1"/>
    </source>
</evidence>
<evidence type="ECO:0000313" key="8">
    <source>
        <dbReference type="Proteomes" id="UP001330434"/>
    </source>
</evidence>
<dbReference type="Gene3D" id="1.10.486.10">
    <property type="entry name" value="PCRA, domain 4"/>
    <property type="match status" value="1"/>
</dbReference>
<gene>
    <name evidence="7" type="ORF">Bealeia1_01862</name>
</gene>
<dbReference type="Gene3D" id="3.40.50.300">
    <property type="entry name" value="P-loop containing nucleotide triphosphate hydrolases"/>
    <property type="match status" value="1"/>
</dbReference>
<accession>A0ABZ2C592</accession>
<keyword evidence="2" id="KW-0378">Hydrolase</keyword>
<dbReference type="EMBL" id="CP133270">
    <property type="protein sequence ID" value="WVX67647.1"/>
    <property type="molecule type" value="Genomic_DNA"/>
</dbReference>
<keyword evidence="4" id="KW-0067">ATP-binding</keyword>
<dbReference type="Pfam" id="PF13361">
    <property type="entry name" value="UvrD_C"/>
    <property type="match status" value="1"/>
</dbReference>
<evidence type="ECO:0000256" key="5">
    <source>
        <dbReference type="ARBA" id="ARBA00034923"/>
    </source>
</evidence>
<dbReference type="InterPro" id="IPR027417">
    <property type="entry name" value="P-loop_NTPase"/>
</dbReference>
<reference evidence="7 8" key="1">
    <citation type="journal article" date="2024" name="Environ. Microbiol.">
        <title>Novel evolutionary insights on the interactions of the Holosporales (Alphaproteobacteria) with eukaryotic hosts from comparative genomics.</title>
        <authorList>
            <person name="Giovannini M."/>
            <person name="Petroni G."/>
            <person name="Castelli M."/>
        </authorList>
    </citation>
    <scope>NUCLEOTIDE SEQUENCE [LARGE SCALE GENOMIC DNA]</scope>
    <source>
        <strain evidence="7 8">US_Bl 15I1</strain>
    </source>
</reference>
<dbReference type="PANTHER" id="PTHR11070:SF2">
    <property type="entry name" value="ATP-DEPENDENT DNA HELICASE SRS2"/>
    <property type="match status" value="1"/>
</dbReference>
<evidence type="ECO:0000256" key="1">
    <source>
        <dbReference type="ARBA" id="ARBA00022741"/>
    </source>
</evidence>
<proteinExistence type="predicted"/>
<evidence type="ECO:0000256" key="2">
    <source>
        <dbReference type="ARBA" id="ARBA00022801"/>
    </source>
</evidence>
<feature type="domain" description="UvrD-like helicase C-terminal" evidence="6">
    <location>
        <begin position="8"/>
        <end position="107"/>
    </location>
</feature>
<dbReference type="SUPFAM" id="SSF52540">
    <property type="entry name" value="P-loop containing nucleoside triphosphate hydrolases"/>
    <property type="match status" value="1"/>
</dbReference>
<dbReference type="GO" id="GO:0004386">
    <property type="term" value="F:helicase activity"/>
    <property type="evidence" value="ECO:0007669"/>
    <property type="project" value="UniProtKB-KW"/>
</dbReference>
<dbReference type="PANTHER" id="PTHR11070">
    <property type="entry name" value="UVRD / RECB / PCRA DNA HELICASE FAMILY MEMBER"/>
    <property type="match status" value="1"/>
</dbReference>
<name>A0ABZ2C592_9PROT</name>
<sequence length="110" mass="12168">MATRKTPDSAGRLENLKELVGAIDEFETLPGFLEHVSLVMENANQSGGEMVSIMTLHSAKGLEFKAVFLAGWEEALFPHPRSLDENGATGLQEERRLAYVGLTRARKLRL</sequence>
<dbReference type="InterPro" id="IPR014017">
    <property type="entry name" value="DNA_helicase_UvrD-like_C"/>
</dbReference>
<keyword evidence="8" id="KW-1185">Reference proteome</keyword>
<organism evidence="7 8">
    <name type="scientific">Candidatus Bealeia paramacronuclearis</name>
    <dbReference type="NCBI Taxonomy" id="1921001"/>
    <lineage>
        <taxon>Bacteria</taxon>
        <taxon>Pseudomonadati</taxon>
        <taxon>Pseudomonadota</taxon>
        <taxon>Alphaproteobacteria</taxon>
        <taxon>Holosporales</taxon>
        <taxon>Holosporaceae</taxon>
        <taxon>Candidatus Bealeia</taxon>
    </lineage>
</organism>
<evidence type="ECO:0000256" key="4">
    <source>
        <dbReference type="ARBA" id="ARBA00022840"/>
    </source>
</evidence>
<evidence type="ECO:0000256" key="3">
    <source>
        <dbReference type="ARBA" id="ARBA00022806"/>
    </source>
</evidence>
<dbReference type="InterPro" id="IPR000212">
    <property type="entry name" value="DNA_helicase_UvrD/REP"/>
</dbReference>